<dbReference type="GO" id="GO:0005545">
    <property type="term" value="F:1-phosphatidylinositol binding"/>
    <property type="evidence" value="ECO:0007669"/>
    <property type="project" value="TreeGrafter"/>
</dbReference>
<organism evidence="7 8">
    <name type="scientific">Bodo saltans</name>
    <name type="common">Flagellated protozoan</name>
    <dbReference type="NCBI Taxonomy" id="75058"/>
    <lineage>
        <taxon>Eukaryota</taxon>
        <taxon>Discoba</taxon>
        <taxon>Euglenozoa</taxon>
        <taxon>Kinetoplastea</taxon>
        <taxon>Metakinetoplastina</taxon>
        <taxon>Eubodonida</taxon>
        <taxon>Bodonidae</taxon>
        <taxon>Bodo</taxon>
    </lineage>
</organism>
<evidence type="ECO:0000256" key="3">
    <source>
        <dbReference type="ARBA" id="ARBA00022833"/>
    </source>
</evidence>
<dbReference type="Pfam" id="PF01363">
    <property type="entry name" value="FYVE"/>
    <property type="match status" value="1"/>
</dbReference>
<dbReference type="InterPro" id="IPR042427">
    <property type="entry name" value="ZFYV1"/>
</dbReference>
<dbReference type="SUPFAM" id="SSF57903">
    <property type="entry name" value="FYVE/PHD zinc finger"/>
    <property type="match status" value="1"/>
</dbReference>
<feature type="compositionally biased region" description="Basic and acidic residues" evidence="5">
    <location>
        <begin position="127"/>
        <end position="140"/>
    </location>
</feature>
<evidence type="ECO:0000256" key="2">
    <source>
        <dbReference type="ARBA" id="ARBA00022771"/>
    </source>
</evidence>
<dbReference type="GO" id="GO:0043325">
    <property type="term" value="F:phosphatidylinositol-3,4-bisphosphate binding"/>
    <property type="evidence" value="ECO:0007669"/>
    <property type="project" value="TreeGrafter"/>
</dbReference>
<sequence>MSLNESLAPGRQRAIDALAQVKGYLIESQPWDALKVVTELERELEIKSIEEWRHSSESLLPQDQAVAWCYCRGVCLGMLDRHDEALAMGIEMGILFPEYPEGCYLAGMAAAAQKDFDRSRSYFEDARKRDEVRRGSEKSKKTSRQISSRIKALQHQHIRKVMRRHADLVQSVTPSPCTKCGFQSALPTPRWACPRCFTQDGVEVAIWQPDSVGTCHACNTNLGSGSRHHCRSCGKLCCASCSNHSSLVSLLGCDDAPVRICATCYHRVADGRGDVLVRVKSEENAQRPSVGQAGDVSAEDDERISTRSSAYSVCSAINDDEREK</sequence>
<evidence type="ECO:0000256" key="1">
    <source>
        <dbReference type="ARBA" id="ARBA00022723"/>
    </source>
</evidence>
<keyword evidence="8" id="KW-1185">Reference proteome</keyword>
<proteinExistence type="predicted"/>
<evidence type="ECO:0000256" key="4">
    <source>
        <dbReference type="PROSITE-ProRule" id="PRU00091"/>
    </source>
</evidence>
<dbReference type="PROSITE" id="PS50178">
    <property type="entry name" value="ZF_FYVE"/>
    <property type="match status" value="1"/>
</dbReference>
<dbReference type="InterPro" id="IPR000306">
    <property type="entry name" value="Znf_FYVE"/>
</dbReference>
<dbReference type="InterPro" id="IPR011011">
    <property type="entry name" value="Znf_FYVE_PHD"/>
</dbReference>
<evidence type="ECO:0000313" key="8">
    <source>
        <dbReference type="Proteomes" id="UP000051952"/>
    </source>
</evidence>
<dbReference type="Gene3D" id="3.30.40.10">
    <property type="entry name" value="Zinc/RING finger domain, C3HC4 (zinc finger)"/>
    <property type="match status" value="1"/>
</dbReference>
<dbReference type="InterPro" id="IPR017455">
    <property type="entry name" value="Znf_FYVE-rel"/>
</dbReference>
<dbReference type="GO" id="GO:0032266">
    <property type="term" value="F:phosphatidylinositol-3-phosphate binding"/>
    <property type="evidence" value="ECO:0007669"/>
    <property type="project" value="TreeGrafter"/>
</dbReference>
<dbReference type="VEuPathDB" id="TriTrypDB:BSAL_64700"/>
<keyword evidence="2 4" id="KW-0863">Zinc-finger</keyword>
<evidence type="ECO:0000313" key="7">
    <source>
        <dbReference type="EMBL" id="CUF66981.1"/>
    </source>
</evidence>
<dbReference type="EMBL" id="CYKH01000377">
    <property type="protein sequence ID" value="CUF66981.1"/>
    <property type="molecule type" value="Genomic_DNA"/>
</dbReference>
<dbReference type="PANTHER" id="PTHR46624">
    <property type="entry name" value="AGAP002036-PA"/>
    <property type="match status" value="1"/>
</dbReference>
<reference evidence="8" key="1">
    <citation type="submission" date="2015-09" db="EMBL/GenBank/DDBJ databases">
        <authorList>
            <consortium name="Pathogen Informatics"/>
        </authorList>
    </citation>
    <scope>NUCLEOTIDE SEQUENCE [LARGE SCALE GENOMIC DNA]</scope>
    <source>
        <strain evidence="8">Lake Konstanz</strain>
    </source>
</reference>
<dbReference type="SUPFAM" id="SSF48452">
    <property type="entry name" value="TPR-like"/>
    <property type="match status" value="1"/>
</dbReference>
<dbReference type="OrthoDB" id="70570at2759"/>
<feature type="region of interest" description="Disordered" evidence="5">
    <location>
        <begin position="127"/>
        <end position="146"/>
    </location>
</feature>
<feature type="region of interest" description="Disordered" evidence="5">
    <location>
        <begin position="282"/>
        <end position="309"/>
    </location>
</feature>
<gene>
    <name evidence="7" type="ORF">BSAL_64700</name>
</gene>
<keyword evidence="1" id="KW-0479">Metal-binding</keyword>
<dbReference type="Proteomes" id="UP000051952">
    <property type="component" value="Unassembled WGS sequence"/>
</dbReference>
<dbReference type="PANTHER" id="PTHR46624:SF4">
    <property type="entry name" value="FYVE-TYPE DOMAIN-CONTAINING PROTEIN"/>
    <property type="match status" value="1"/>
</dbReference>
<dbReference type="InterPro" id="IPR013083">
    <property type="entry name" value="Znf_RING/FYVE/PHD"/>
</dbReference>
<dbReference type="AlphaFoldDB" id="A0A0S4INI7"/>
<dbReference type="GO" id="GO:0008270">
    <property type="term" value="F:zinc ion binding"/>
    <property type="evidence" value="ECO:0007669"/>
    <property type="project" value="UniProtKB-KW"/>
</dbReference>
<dbReference type="GO" id="GO:0005811">
    <property type="term" value="C:lipid droplet"/>
    <property type="evidence" value="ECO:0007669"/>
    <property type="project" value="TreeGrafter"/>
</dbReference>
<dbReference type="SMART" id="SM00064">
    <property type="entry name" value="FYVE"/>
    <property type="match status" value="1"/>
</dbReference>
<accession>A0A0S4INI7</accession>
<name>A0A0S4INI7_BODSA</name>
<protein>
    <recommendedName>
        <fullName evidence="6">FYVE-type domain-containing protein</fullName>
    </recommendedName>
</protein>
<dbReference type="GO" id="GO:0140042">
    <property type="term" value="P:lipid droplet formation"/>
    <property type="evidence" value="ECO:0007669"/>
    <property type="project" value="TreeGrafter"/>
</dbReference>
<evidence type="ECO:0000256" key="5">
    <source>
        <dbReference type="SAM" id="MobiDB-lite"/>
    </source>
</evidence>
<feature type="domain" description="FYVE-type" evidence="6">
    <location>
        <begin position="209"/>
        <end position="269"/>
    </location>
</feature>
<keyword evidence="3" id="KW-0862">Zinc</keyword>
<dbReference type="GO" id="GO:0005547">
    <property type="term" value="F:phosphatidylinositol-3,4,5-trisphosphate binding"/>
    <property type="evidence" value="ECO:0007669"/>
    <property type="project" value="TreeGrafter"/>
</dbReference>
<dbReference type="Gene3D" id="1.25.40.10">
    <property type="entry name" value="Tetratricopeptide repeat domain"/>
    <property type="match status" value="1"/>
</dbReference>
<dbReference type="InterPro" id="IPR011990">
    <property type="entry name" value="TPR-like_helical_dom_sf"/>
</dbReference>
<evidence type="ECO:0000259" key="6">
    <source>
        <dbReference type="PROSITE" id="PS50178"/>
    </source>
</evidence>